<sequence length="57" mass="6222">MVAWRQGDGCTVPASGVTVVSVDYSLAPQAVYPQQVHELKGAVRWLRANGSRLRLKV</sequence>
<dbReference type="EMBL" id="QHKI01000002">
    <property type="protein sequence ID" value="RSM90625.1"/>
    <property type="molecule type" value="Genomic_DNA"/>
</dbReference>
<name>A0A428ZRE3_KIBAR</name>
<gene>
    <name evidence="2" type="ORF">DMH04_03960</name>
</gene>
<evidence type="ECO:0000259" key="1">
    <source>
        <dbReference type="Pfam" id="PF07859"/>
    </source>
</evidence>
<dbReference type="RefSeq" id="WP_125725890.1">
    <property type="nucleotide sequence ID" value="NZ_QHKI01000002.1"/>
</dbReference>
<evidence type="ECO:0000313" key="3">
    <source>
        <dbReference type="Proteomes" id="UP000287547"/>
    </source>
</evidence>
<dbReference type="AlphaFoldDB" id="A0A428ZRE3"/>
<dbReference type="Proteomes" id="UP000287547">
    <property type="component" value="Unassembled WGS sequence"/>
</dbReference>
<dbReference type="OrthoDB" id="9803828at2"/>
<dbReference type="InterPro" id="IPR029058">
    <property type="entry name" value="AB_hydrolase_fold"/>
</dbReference>
<dbReference type="GO" id="GO:0016787">
    <property type="term" value="F:hydrolase activity"/>
    <property type="evidence" value="ECO:0007669"/>
    <property type="project" value="InterPro"/>
</dbReference>
<proteinExistence type="predicted"/>
<dbReference type="Pfam" id="PF07859">
    <property type="entry name" value="Abhydrolase_3"/>
    <property type="match status" value="1"/>
</dbReference>
<organism evidence="2 3">
    <name type="scientific">Kibdelosporangium aridum</name>
    <dbReference type="NCBI Taxonomy" id="2030"/>
    <lineage>
        <taxon>Bacteria</taxon>
        <taxon>Bacillati</taxon>
        <taxon>Actinomycetota</taxon>
        <taxon>Actinomycetes</taxon>
        <taxon>Pseudonocardiales</taxon>
        <taxon>Pseudonocardiaceae</taxon>
        <taxon>Kibdelosporangium</taxon>
    </lineage>
</organism>
<accession>A0A428ZRE3</accession>
<reference evidence="2 3" key="1">
    <citation type="submission" date="2018-05" db="EMBL/GenBank/DDBJ databases">
        <title>Evolution of GPA BGCs.</title>
        <authorList>
            <person name="Waglechner N."/>
            <person name="Wright G.D."/>
        </authorList>
    </citation>
    <scope>NUCLEOTIDE SEQUENCE [LARGE SCALE GENOMIC DNA]</scope>
    <source>
        <strain evidence="2 3">A82846</strain>
    </source>
</reference>
<dbReference type="SUPFAM" id="SSF53474">
    <property type="entry name" value="alpha/beta-Hydrolases"/>
    <property type="match status" value="1"/>
</dbReference>
<feature type="domain" description="Alpha/beta hydrolase fold-3" evidence="1">
    <location>
        <begin position="13"/>
        <end position="52"/>
    </location>
</feature>
<dbReference type="InterPro" id="IPR013094">
    <property type="entry name" value="AB_hydrolase_3"/>
</dbReference>
<comment type="caution">
    <text evidence="2">The sequence shown here is derived from an EMBL/GenBank/DDBJ whole genome shotgun (WGS) entry which is preliminary data.</text>
</comment>
<protein>
    <recommendedName>
        <fullName evidence="1">Alpha/beta hydrolase fold-3 domain-containing protein</fullName>
    </recommendedName>
</protein>
<dbReference type="Gene3D" id="3.40.50.1820">
    <property type="entry name" value="alpha/beta hydrolase"/>
    <property type="match status" value="1"/>
</dbReference>
<evidence type="ECO:0000313" key="2">
    <source>
        <dbReference type="EMBL" id="RSM90625.1"/>
    </source>
</evidence>